<feature type="compositionally biased region" description="Low complexity" evidence="16">
    <location>
        <begin position="104"/>
        <end position="179"/>
    </location>
</feature>
<dbReference type="SMART" id="SM00747">
    <property type="entry name" value="CFEM"/>
    <property type="match status" value="1"/>
</dbReference>
<keyword evidence="20" id="KW-1185">Reference proteome</keyword>
<name>A0A9W9JCZ1_9EURO</name>
<dbReference type="Pfam" id="PF05730">
    <property type="entry name" value="CFEM"/>
    <property type="match status" value="1"/>
</dbReference>
<evidence type="ECO:0000256" key="13">
    <source>
        <dbReference type="ARBA" id="ARBA00023180"/>
    </source>
</evidence>
<dbReference type="InterPro" id="IPR051735">
    <property type="entry name" value="CFEM_domain"/>
</dbReference>
<keyword evidence="8 15" id="KW-0479">Metal-binding</keyword>
<dbReference type="GO" id="GO:0005886">
    <property type="term" value="C:plasma membrane"/>
    <property type="evidence" value="ECO:0007669"/>
    <property type="project" value="UniProtKB-SubCell"/>
</dbReference>
<dbReference type="PROSITE" id="PS52012">
    <property type="entry name" value="CFEM"/>
    <property type="match status" value="1"/>
</dbReference>
<evidence type="ECO:0000256" key="3">
    <source>
        <dbReference type="ARBA" id="ARBA00010031"/>
    </source>
</evidence>
<feature type="region of interest" description="Disordered" evidence="16">
    <location>
        <begin position="103"/>
        <end position="179"/>
    </location>
</feature>
<evidence type="ECO:0000256" key="9">
    <source>
        <dbReference type="ARBA" id="ARBA00022729"/>
    </source>
</evidence>
<dbReference type="Proteomes" id="UP001150904">
    <property type="component" value="Unassembled WGS sequence"/>
</dbReference>
<dbReference type="AlphaFoldDB" id="A0A9W9JCZ1"/>
<reference evidence="19" key="1">
    <citation type="submission" date="2022-12" db="EMBL/GenBank/DDBJ databases">
        <authorList>
            <person name="Petersen C."/>
        </authorList>
    </citation>
    <scope>NUCLEOTIDE SEQUENCE</scope>
    <source>
        <strain evidence="19">IBT 15544</strain>
    </source>
</reference>
<dbReference type="EMBL" id="JAPQKR010000015">
    <property type="protein sequence ID" value="KAJ5194630.1"/>
    <property type="molecule type" value="Genomic_DNA"/>
</dbReference>
<evidence type="ECO:0000259" key="18">
    <source>
        <dbReference type="PROSITE" id="PS52012"/>
    </source>
</evidence>
<sequence length="207" mass="20175">MKFSTAVVALVAAGLANAQLPNVPKCSLDCFVNALTSDGCSGLTDFACHCQKPALVSDITPCVKKACDVADQILLLCRPPHLGSPGCDHHLFCPHLFQEQQRPSETSATATGTGTGSSSSSSSSSSSASSGSSESSSAPCTSMTSSSPAGASTPASGSTPAGTSTPLGSKTGSSPGSTSSPAFNAAVGIKGNMAGVAAIAAAAAYVL</sequence>
<evidence type="ECO:0000256" key="4">
    <source>
        <dbReference type="ARBA" id="ARBA00022475"/>
    </source>
</evidence>
<feature type="signal peptide" evidence="17">
    <location>
        <begin position="1"/>
        <end position="18"/>
    </location>
</feature>
<dbReference type="PANTHER" id="PTHR37928:SF2">
    <property type="entry name" value="GPI ANCHORED CFEM DOMAIN PROTEIN (AFU_ORTHOLOGUE AFUA_6G10580)"/>
    <property type="match status" value="1"/>
</dbReference>
<dbReference type="GO" id="GO:0098552">
    <property type="term" value="C:side of membrane"/>
    <property type="evidence" value="ECO:0007669"/>
    <property type="project" value="UniProtKB-KW"/>
</dbReference>
<evidence type="ECO:0000313" key="19">
    <source>
        <dbReference type="EMBL" id="KAJ5194630.1"/>
    </source>
</evidence>
<keyword evidence="4" id="KW-1003">Cell membrane</keyword>
<keyword evidence="6 15" id="KW-0349">Heme</keyword>
<evidence type="ECO:0000256" key="16">
    <source>
        <dbReference type="SAM" id="MobiDB-lite"/>
    </source>
</evidence>
<comment type="similarity">
    <text evidence="3">Belongs to the RBT5 family.</text>
</comment>
<dbReference type="OrthoDB" id="3767534at2759"/>
<dbReference type="GO" id="GO:0005576">
    <property type="term" value="C:extracellular region"/>
    <property type="evidence" value="ECO:0007669"/>
    <property type="project" value="UniProtKB-SubCell"/>
</dbReference>
<dbReference type="PANTHER" id="PTHR37928">
    <property type="entry name" value="CFEM DOMAIN PROTEIN (AFU_ORTHOLOGUE AFUA_6G14090)"/>
    <property type="match status" value="1"/>
</dbReference>
<dbReference type="GeneID" id="83182431"/>
<evidence type="ECO:0000256" key="14">
    <source>
        <dbReference type="ARBA" id="ARBA00023288"/>
    </source>
</evidence>
<keyword evidence="5" id="KW-0964">Secreted</keyword>
<organism evidence="19 20">
    <name type="scientific">Penicillium cinerascens</name>
    <dbReference type="NCBI Taxonomy" id="70096"/>
    <lineage>
        <taxon>Eukaryota</taxon>
        <taxon>Fungi</taxon>
        <taxon>Dikarya</taxon>
        <taxon>Ascomycota</taxon>
        <taxon>Pezizomycotina</taxon>
        <taxon>Eurotiomycetes</taxon>
        <taxon>Eurotiomycetidae</taxon>
        <taxon>Eurotiales</taxon>
        <taxon>Aspergillaceae</taxon>
        <taxon>Penicillium</taxon>
    </lineage>
</organism>
<keyword evidence="10 15" id="KW-0408">Iron</keyword>
<evidence type="ECO:0000256" key="2">
    <source>
        <dbReference type="ARBA" id="ARBA00004613"/>
    </source>
</evidence>
<protein>
    <submittedName>
        <fullName evidence="19">GPI-anchored CFEM domain protein B</fullName>
    </submittedName>
</protein>
<keyword evidence="7" id="KW-0336">GPI-anchor</keyword>
<keyword evidence="14" id="KW-0449">Lipoprotein</keyword>
<evidence type="ECO:0000256" key="10">
    <source>
        <dbReference type="ARBA" id="ARBA00023004"/>
    </source>
</evidence>
<evidence type="ECO:0000256" key="8">
    <source>
        <dbReference type="ARBA" id="ARBA00022723"/>
    </source>
</evidence>
<evidence type="ECO:0000256" key="15">
    <source>
        <dbReference type="PROSITE-ProRule" id="PRU01356"/>
    </source>
</evidence>
<evidence type="ECO:0000256" key="5">
    <source>
        <dbReference type="ARBA" id="ARBA00022525"/>
    </source>
</evidence>
<evidence type="ECO:0000256" key="7">
    <source>
        <dbReference type="ARBA" id="ARBA00022622"/>
    </source>
</evidence>
<evidence type="ECO:0000313" key="20">
    <source>
        <dbReference type="Proteomes" id="UP001150904"/>
    </source>
</evidence>
<keyword evidence="12" id="KW-1015">Disulfide bond</keyword>
<evidence type="ECO:0000256" key="11">
    <source>
        <dbReference type="ARBA" id="ARBA00023136"/>
    </source>
</evidence>
<comment type="caution">
    <text evidence="19">The sequence shown here is derived from an EMBL/GenBank/DDBJ whole genome shotgun (WGS) entry which is preliminary data.</text>
</comment>
<gene>
    <name evidence="19" type="ORF">N7498_008068</name>
</gene>
<feature type="domain" description="CFEM" evidence="18">
    <location>
        <begin position="1"/>
        <end position="117"/>
    </location>
</feature>
<evidence type="ECO:0000256" key="12">
    <source>
        <dbReference type="ARBA" id="ARBA00023157"/>
    </source>
</evidence>
<reference evidence="19" key="2">
    <citation type="journal article" date="2023" name="IMA Fungus">
        <title>Comparative genomic study of the Penicillium genus elucidates a diverse pangenome and 15 lateral gene transfer events.</title>
        <authorList>
            <person name="Petersen C."/>
            <person name="Sorensen T."/>
            <person name="Nielsen M.R."/>
            <person name="Sondergaard T.E."/>
            <person name="Sorensen J.L."/>
            <person name="Fitzpatrick D.A."/>
            <person name="Frisvad J.C."/>
            <person name="Nielsen K.L."/>
        </authorList>
    </citation>
    <scope>NUCLEOTIDE SEQUENCE</scope>
    <source>
        <strain evidence="19">IBT 15544</strain>
    </source>
</reference>
<keyword evidence="13" id="KW-0325">Glycoprotein</keyword>
<evidence type="ECO:0000256" key="6">
    <source>
        <dbReference type="ARBA" id="ARBA00022617"/>
    </source>
</evidence>
<proteinExistence type="inferred from homology"/>
<comment type="caution">
    <text evidence="15">Lacks conserved residue(s) required for the propagation of feature annotation.</text>
</comment>
<evidence type="ECO:0000256" key="17">
    <source>
        <dbReference type="SAM" id="SignalP"/>
    </source>
</evidence>
<dbReference type="GO" id="GO:0046872">
    <property type="term" value="F:metal ion binding"/>
    <property type="evidence" value="ECO:0007669"/>
    <property type="project" value="UniProtKB-UniRule"/>
</dbReference>
<feature type="binding site" description="axial binding residue" evidence="15">
    <location>
        <position position="45"/>
    </location>
    <ligand>
        <name>heme</name>
        <dbReference type="ChEBI" id="CHEBI:30413"/>
    </ligand>
    <ligandPart>
        <name>Fe</name>
        <dbReference type="ChEBI" id="CHEBI:18248"/>
    </ligandPart>
</feature>
<dbReference type="InterPro" id="IPR008427">
    <property type="entry name" value="Extracellular_membr_CFEM_dom"/>
</dbReference>
<dbReference type="RefSeq" id="XP_058305118.1">
    <property type="nucleotide sequence ID" value="XM_058455130.1"/>
</dbReference>
<accession>A0A9W9JCZ1</accession>
<evidence type="ECO:0000256" key="1">
    <source>
        <dbReference type="ARBA" id="ARBA00004609"/>
    </source>
</evidence>
<keyword evidence="11" id="KW-0472">Membrane</keyword>
<keyword evidence="9 17" id="KW-0732">Signal</keyword>
<comment type="subcellular location">
    <subcellularLocation>
        <location evidence="1">Cell membrane</location>
        <topology evidence="1">Lipid-anchor</topology>
        <topology evidence="1">GPI-anchor</topology>
    </subcellularLocation>
    <subcellularLocation>
        <location evidence="2">Secreted</location>
    </subcellularLocation>
</comment>
<feature type="chain" id="PRO_5040869904" evidence="17">
    <location>
        <begin position="19"/>
        <end position="207"/>
    </location>
</feature>